<name>A0ABV9M1H0_9ALTE</name>
<protein>
    <submittedName>
        <fullName evidence="2">Uncharacterized protein</fullName>
    </submittedName>
</protein>
<evidence type="ECO:0000313" key="3">
    <source>
        <dbReference type="Proteomes" id="UP001595897"/>
    </source>
</evidence>
<gene>
    <name evidence="2" type="ORF">ACFO4O_15140</name>
</gene>
<dbReference type="RefSeq" id="WP_382410052.1">
    <property type="nucleotide sequence ID" value="NZ_JBHSGU010000012.1"/>
</dbReference>
<feature type="compositionally biased region" description="Basic and acidic residues" evidence="1">
    <location>
        <begin position="11"/>
        <end position="20"/>
    </location>
</feature>
<sequence>MINFAPNEEGGGGKEKKSEPFEKQVKNWANNAEASAQTRMVTRHDGVTQTYEGWLNEQLYGSRSQLKNSCGFETFLCRTSIYFGGEIPEEIELMPLEALSGIDKAINKVDKLKTVPTPMKAPVKVLKGALNWEAAGIVCEAACEAKLRVSGHK</sequence>
<keyword evidence="3" id="KW-1185">Reference proteome</keyword>
<reference evidence="3" key="1">
    <citation type="journal article" date="2019" name="Int. J. Syst. Evol. Microbiol.">
        <title>The Global Catalogue of Microorganisms (GCM) 10K type strain sequencing project: providing services to taxonomists for standard genome sequencing and annotation.</title>
        <authorList>
            <consortium name="The Broad Institute Genomics Platform"/>
            <consortium name="The Broad Institute Genome Sequencing Center for Infectious Disease"/>
            <person name="Wu L."/>
            <person name="Ma J."/>
        </authorList>
    </citation>
    <scope>NUCLEOTIDE SEQUENCE [LARGE SCALE GENOMIC DNA]</scope>
    <source>
        <strain evidence="3">KACC 12507</strain>
    </source>
</reference>
<comment type="caution">
    <text evidence="2">The sequence shown here is derived from an EMBL/GenBank/DDBJ whole genome shotgun (WGS) entry which is preliminary data.</text>
</comment>
<proteinExistence type="predicted"/>
<organism evidence="2 3">
    <name type="scientific">Glaciecola siphonariae</name>
    <dbReference type="NCBI Taxonomy" id="521012"/>
    <lineage>
        <taxon>Bacteria</taxon>
        <taxon>Pseudomonadati</taxon>
        <taxon>Pseudomonadota</taxon>
        <taxon>Gammaproteobacteria</taxon>
        <taxon>Alteromonadales</taxon>
        <taxon>Alteromonadaceae</taxon>
        <taxon>Glaciecola</taxon>
    </lineage>
</organism>
<accession>A0ABV9M1H0</accession>
<evidence type="ECO:0000313" key="2">
    <source>
        <dbReference type="EMBL" id="MFC4701498.1"/>
    </source>
</evidence>
<dbReference type="Proteomes" id="UP001595897">
    <property type="component" value="Unassembled WGS sequence"/>
</dbReference>
<feature type="region of interest" description="Disordered" evidence="1">
    <location>
        <begin position="1"/>
        <end position="20"/>
    </location>
</feature>
<dbReference type="EMBL" id="JBHSGU010000012">
    <property type="protein sequence ID" value="MFC4701498.1"/>
    <property type="molecule type" value="Genomic_DNA"/>
</dbReference>
<evidence type="ECO:0000256" key="1">
    <source>
        <dbReference type="SAM" id="MobiDB-lite"/>
    </source>
</evidence>